<dbReference type="PANTHER" id="PTHR46060">
    <property type="entry name" value="MARINER MOS1 TRANSPOSASE-LIKE PROTEIN"/>
    <property type="match status" value="1"/>
</dbReference>
<dbReference type="Gene3D" id="3.30.420.10">
    <property type="entry name" value="Ribonuclease H-like superfamily/Ribonuclease H"/>
    <property type="match status" value="1"/>
</dbReference>
<accession>A0A4C1WJW0</accession>
<reference evidence="2 3" key="1">
    <citation type="journal article" date="2019" name="Commun. Biol.">
        <title>The bagworm genome reveals a unique fibroin gene that provides high tensile strength.</title>
        <authorList>
            <person name="Kono N."/>
            <person name="Nakamura H."/>
            <person name="Ohtoshi R."/>
            <person name="Tomita M."/>
            <person name="Numata K."/>
            <person name="Arakawa K."/>
        </authorList>
    </citation>
    <scope>NUCLEOTIDE SEQUENCE [LARGE SCALE GENOMIC DNA]</scope>
</reference>
<dbReference type="InterPro" id="IPR052709">
    <property type="entry name" value="Transposase-MT_Hybrid"/>
</dbReference>
<keyword evidence="3" id="KW-1185">Reference proteome</keyword>
<dbReference type="GO" id="GO:0003676">
    <property type="term" value="F:nucleic acid binding"/>
    <property type="evidence" value="ECO:0007669"/>
    <property type="project" value="InterPro"/>
</dbReference>
<dbReference type="AlphaFoldDB" id="A0A4C1WJW0"/>
<dbReference type="Proteomes" id="UP000299102">
    <property type="component" value="Unassembled WGS sequence"/>
</dbReference>
<evidence type="ECO:0000313" key="3">
    <source>
        <dbReference type="Proteomes" id="UP000299102"/>
    </source>
</evidence>
<evidence type="ECO:0000256" key="1">
    <source>
        <dbReference type="SAM" id="MobiDB-lite"/>
    </source>
</evidence>
<proteinExistence type="predicted"/>
<comment type="caution">
    <text evidence="2">The sequence shown here is derived from an EMBL/GenBank/DDBJ whole genome shotgun (WGS) entry which is preliminary data.</text>
</comment>
<feature type="compositionally biased region" description="Basic and acidic residues" evidence="1">
    <location>
        <begin position="41"/>
        <end position="52"/>
    </location>
</feature>
<dbReference type="EMBL" id="BGZK01000587">
    <property type="protein sequence ID" value="GBP51726.1"/>
    <property type="molecule type" value="Genomic_DNA"/>
</dbReference>
<dbReference type="PANTHER" id="PTHR46060:SF1">
    <property type="entry name" value="MARINER MOS1 TRANSPOSASE-LIKE PROTEIN"/>
    <property type="match status" value="1"/>
</dbReference>
<sequence>MKSSKPQYNRATDNRQSLYCFGGFFIRESRTHPTHAVRVQRPTEEEPQRRGEATPIEEGEASVCDEPWIYVYDPTTKQQSTVWVFQDEPTPTKVIRTESTLKQMVAYFVGQKIELMGHPPYSPDLATKDLFPSVKNKLCGQRFRAVKKLLMRSKCCVRPLSTFYSNVSTDGVEERSLVSRSRSFRALARTLGSGGTR</sequence>
<dbReference type="OrthoDB" id="10017160at2759"/>
<name>A0A4C1WJW0_EUMVA</name>
<evidence type="ECO:0008006" key="4">
    <source>
        <dbReference type="Google" id="ProtNLM"/>
    </source>
</evidence>
<evidence type="ECO:0000313" key="2">
    <source>
        <dbReference type="EMBL" id="GBP51726.1"/>
    </source>
</evidence>
<gene>
    <name evidence="2" type="ORF">EVAR_96277_1</name>
</gene>
<dbReference type="InterPro" id="IPR036397">
    <property type="entry name" value="RNaseH_sf"/>
</dbReference>
<organism evidence="2 3">
    <name type="scientific">Eumeta variegata</name>
    <name type="common">Bagworm moth</name>
    <name type="synonym">Eumeta japonica</name>
    <dbReference type="NCBI Taxonomy" id="151549"/>
    <lineage>
        <taxon>Eukaryota</taxon>
        <taxon>Metazoa</taxon>
        <taxon>Ecdysozoa</taxon>
        <taxon>Arthropoda</taxon>
        <taxon>Hexapoda</taxon>
        <taxon>Insecta</taxon>
        <taxon>Pterygota</taxon>
        <taxon>Neoptera</taxon>
        <taxon>Endopterygota</taxon>
        <taxon>Lepidoptera</taxon>
        <taxon>Glossata</taxon>
        <taxon>Ditrysia</taxon>
        <taxon>Tineoidea</taxon>
        <taxon>Psychidae</taxon>
        <taxon>Oiketicinae</taxon>
        <taxon>Eumeta</taxon>
    </lineage>
</organism>
<protein>
    <recommendedName>
        <fullName evidence="4">Histone-lysine N-methyltransferase SETMAR</fullName>
    </recommendedName>
</protein>
<feature type="region of interest" description="Disordered" evidence="1">
    <location>
        <begin position="33"/>
        <end position="57"/>
    </location>
</feature>